<dbReference type="Pfam" id="PF14559">
    <property type="entry name" value="TPR_19"/>
    <property type="match status" value="1"/>
</dbReference>
<dbReference type="PROSITE" id="PS50005">
    <property type="entry name" value="TPR"/>
    <property type="match status" value="1"/>
</dbReference>
<evidence type="ECO:0000256" key="3">
    <source>
        <dbReference type="SAM" id="MobiDB-lite"/>
    </source>
</evidence>
<dbReference type="EMBL" id="CP036263">
    <property type="protein sequence ID" value="QDS97707.1"/>
    <property type="molecule type" value="Genomic_DNA"/>
</dbReference>
<accession>A0A517MSD8</accession>
<feature type="domain" description="Doubled CXXCH motif" evidence="4">
    <location>
        <begin position="330"/>
        <end position="356"/>
    </location>
</feature>
<dbReference type="InterPro" id="IPR011990">
    <property type="entry name" value="TPR-like_helical_dom_sf"/>
</dbReference>
<sequence>MTQSPTDPQPETASKSRLPLVLLAVSLLAFFAWAAWDWQQALPPEAMKSATFVGRESCVKCHQQQASLFHGSHHDRAMELANEETILGDFDDAEFTRLGVTTKMFRRDGKYYMNAEGPDGEFHDYHIEWTFGIEPLQQYMTEFPDGRVQVLPASWDVVNKEWFAVTPPDVPDSRIEHDDPLHWTGLAQNWNTMCADCHSTNLHKNYDLATDTYHTDYSEIDVSCEACHGPGSVHVEIAESGGLFWDRNHGFGLANELKNVSNTKQIETCAPCHSRRAAIHPNYHAGEQWLDHYQPSLLDAGLYHANGQIQDEVYVYGSFVQSRMYHEKVRCTDCHDPHSLKLKFPGNQLCTQCHTPGKYDTLSHHRHPEGPATEGATNGATRGDGTQCISCHMPVRTYMNIDDRHDHSFSIPRPDLSAELGTPNTCNDCHTEEDAAWAADWVRKWHGEKRPPQTAGNEVATRAIHAARQLKPAGEPLLVETVDASLMPGIVRATALQLLASYPGKESLDLRQEALKDSDPLMRIAATRSADALSQSTMIDLMRRQLDDPVEAVRIGAANRLVDFLGKTDDAKFEATLTRAIKDFRESQQYNLDRVEGHLSLGQLEARLGNTKKAIQHLRDAVRIASYRSGTRDMLIQLLVADGGDEAEIRELREKEAELLLRDQGLLPGVDHTHYRRAMLLYQLQRVEEASEEFAKAAQLGPDNYQNWLALTLICQKQQRWKQALEALKQMQRLRPGSPDVQNLYREIRQQIESEEKE</sequence>
<dbReference type="InterPro" id="IPR010177">
    <property type="entry name" value="Paired_CXXCH_1"/>
</dbReference>
<evidence type="ECO:0000313" key="7">
    <source>
        <dbReference type="Proteomes" id="UP000319852"/>
    </source>
</evidence>
<dbReference type="OrthoDB" id="234670at2"/>
<dbReference type="SMART" id="SM00028">
    <property type="entry name" value="TPR"/>
    <property type="match status" value="3"/>
</dbReference>
<dbReference type="SUPFAM" id="SSF48452">
    <property type="entry name" value="TPR-like"/>
    <property type="match status" value="1"/>
</dbReference>
<protein>
    <submittedName>
        <fullName evidence="6">Tetratricopeptide repeat protein</fullName>
    </submittedName>
</protein>
<feature type="domain" description="Cytochrome c-552/4" evidence="5">
    <location>
        <begin position="191"/>
        <end position="229"/>
    </location>
</feature>
<dbReference type="InterPro" id="IPR051829">
    <property type="entry name" value="Multiheme_Cytochr_ET"/>
</dbReference>
<gene>
    <name evidence="6" type="ORF">HG15A2_09720</name>
</gene>
<dbReference type="Gene3D" id="1.25.10.10">
    <property type="entry name" value="Leucine-rich Repeat Variant"/>
    <property type="match status" value="1"/>
</dbReference>
<dbReference type="InterPro" id="IPR036280">
    <property type="entry name" value="Multihaem_cyt_sf"/>
</dbReference>
<dbReference type="Pfam" id="PF09699">
    <property type="entry name" value="Paired_CXXCH_1"/>
    <property type="match status" value="1"/>
</dbReference>
<dbReference type="Gene3D" id="1.25.40.10">
    <property type="entry name" value="Tetratricopeptide repeat domain"/>
    <property type="match status" value="1"/>
</dbReference>
<reference evidence="6 7" key="1">
    <citation type="submission" date="2019-02" db="EMBL/GenBank/DDBJ databases">
        <title>Deep-cultivation of Planctomycetes and their phenomic and genomic characterization uncovers novel biology.</title>
        <authorList>
            <person name="Wiegand S."/>
            <person name="Jogler M."/>
            <person name="Boedeker C."/>
            <person name="Pinto D."/>
            <person name="Vollmers J."/>
            <person name="Rivas-Marin E."/>
            <person name="Kohn T."/>
            <person name="Peeters S.H."/>
            <person name="Heuer A."/>
            <person name="Rast P."/>
            <person name="Oberbeckmann S."/>
            <person name="Bunk B."/>
            <person name="Jeske O."/>
            <person name="Meyerdierks A."/>
            <person name="Storesund J.E."/>
            <person name="Kallscheuer N."/>
            <person name="Luecker S."/>
            <person name="Lage O.M."/>
            <person name="Pohl T."/>
            <person name="Merkel B.J."/>
            <person name="Hornburger P."/>
            <person name="Mueller R.-W."/>
            <person name="Bruemmer F."/>
            <person name="Labrenz M."/>
            <person name="Spormann A.M."/>
            <person name="Op den Camp H."/>
            <person name="Overmann J."/>
            <person name="Amann R."/>
            <person name="Jetten M.S.M."/>
            <person name="Mascher T."/>
            <person name="Medema M.H."/>
            <person name="Devos D.P."/>
            <person name="Kaster A.-K."/>
            <person name="Ovreas L."/>
            <person name="Rohde M."/>
            <person name="Galperin M.Y."/>
            <person name="Jogler C."/>
        </authorList>
    </citation>
    <scope>NUCLEOTIDE SEQUENCE [LARGE SCALE GENOMIC DNA]</scope>
    <source>
        <strain evidence="6 7">HG15A2</strain>
    </source>
</reference>
<dbReference type="RefSeq" id="WP_145058292.1">
    <property type="nucleotide sequence ID" value="NZ_CP036263.1"/>
</dbReference>
<dbReference type="Pfam" id="PF13646">
    <property type="entry name" value="HEAT_2"/>
    <property type="match status" value="1"/>
</dbReference>
<keyword evidence="2" id="KW-0802">TPR repeat</keyword>
<dbReference type="KEGG" id="amob:HG15A2_09720"/>
<dbReference type="Pfam" id="PF13432">
    <property type="entry name" value="TPR_16"/>
    <property type="match status" value="1"/>
</dbReference>
<dbReference type="InterPro" id="IPR019734">
    <property type="entry name" value="TPR_rpt"/>
</dbReference>
<dbReference type="Proteomes" id="UP000319852">
    <property type="component" value="Chromosome"/>
</dbReference>
<organism evidence="6 7">
    <name type="scientific">Adhaeretor mobilis</name>
    <dbReference type="NCBI Taxonomy" id="1930276"/>
    <lineage>
        <taxon>Bacteria</taxon>
        <taxon>Pseudomonadati</taxon>
        <taxon>Planctomycetota</taxon>
        <taxon>Planctomycetia</taxon>
        <taxon>Pirellulales</taxon>
        <taxon>Lacipirellulaceae</taxon>
        <taxon>Adhaeretor</taxon>
    </lineage>
</organism>
<evidence type="ECO:0000256" key="1">
    <source>
        <dbReference type="ARBA" id="ARBA00022729"/>
    </source>
</evidence>
<feature type="region of interest" description="Disordered" evidence="3">
    <location>
        <begin position="361"/>
        <end position="381"/>
    </location>
</feature>
<dbReference type="PANTHER" id="PTHR35038:SF8">
    <property type="entry name" value="C-TYPE POLYHEME CYTOCHROME OMCC"/>
    <property type="match status" value="1"/>
</dbReference>
<dbReference type="InterPro" id="IPR011989">
    <property type="entry name" value="ARM-like"/>
</dbReference>
<dbReference type="Gene3D" id="1.10.1130.10">
    <property type="entry name" value="Flavocytochrome C3, Chain A"/>
    <property type="match status" value="2"/>
</dbReference>
<feature type="repeat" description="TPR" evidence="2">
    <location>
        <begin position="671"/>
        <end position="704"/>
    </location>
</feature>
<dbReference type="Pfam" id="PF13435">
    <property type="entry name" value="Cytochrome_C554"/>
    <property type="match status" value="1"/>
</dbReference>
<dbReference type="PANTHER" id="PTHR35038">
    <property type="entry name" value="DISSIMILATORY SULFITE REDUCTASE SIRA"/>
    <property type="match status" value="1"/>
</dbReference>
<evidence type="ECO:0000259" key="4">
    <source>
        <dbReference type="Pfam" id="PF09699"/>
    </source>
</evidence>
<evidence type="ECO:0000313" key="6">
    <source>
        <dbReference type="EMBL" id="QDS97707.1"/>
    </source>
</evidence>
<dbReference type="AlphaFoldDB" id="A0A517MSD8"/>
<evidence type="ECO:0000256" key="2">
    <source>
        <dbReference type="PROSITE-ProRule" id="PRU00339"/>
    </source>
</evidence>
<name>A0A517MSD8_9BACT</name>
<keyword evidence="7" id="KW-1185">Reference proteome</keyword>
<dbReference type="InterPro" id="IPR023155">
    <property type="entry name" value="Cyt_c-552/4"/>
</dbReference>
<keyword evidence="1" id="KW-0732">Signal</keyword>
<evidence type="ECO:0000259" key="5">
    <source>
        <dbReference type="Pfam" id="PF13435"/>
    </source>
</evidence>
<proteinExistence type="predicted"/>
<dbReference type="SUPFAM" id="SSF48695">
    <property type="entry name" value="Multiheme cytochromes"/>
    <property type="match status" value="1"/>
</dbReference>